<organism evidence="2 3">
    <name type="scientific">Pseudobacteriovorax antillogorgiicola</name>
    <dbReference type="NCBI Taxonomy" id="1513793"/>
    <lineage>
        <taxon>Bacteria</taxon>
        <taxon>Pseudomonadati</taxon>
        <taxon>Bdellovibrionota</taxon>
        <taxon>Oligoflexia</taxon>
        <taxon>Oligoflexales</taxon>
        <taxon>Pseudobacteriovoracaceae</taxon>
        <taxon>Pseudobacteriovorax</taxon>
    </lineage>
</organism>
<protein>
    <submittedName>
        <fullName evidence="2">Uncharacterized protein</fullName>
    </submittedName>
</protein>
<keyword evidence="3" id="KW-1185">Reference proteome</keyword>
<accession>A0A1Y6CHL6</accession>
<keyword evidence="1" id="KW-0812">Transmembrane</keyword>
<keyword evidence="1" id="KW-0472">Membrane</keyword>
<name>A0A1Y6CHL6_9BACT</name>
<dbReference type="AlphaFoldDB" id="A0A1Y6CHL6"/>
<dbReference type="Proteomes" id="UP000192907">
    <property type="component" value="Unassembled WGS sequence"/>
</dbReference>
<evidence type="ECO:0000256" key="1">
    <source>
        <dbReference type="SAM" id="Phobius"/>
    </source>
</evidence>
<evidence type="ECO:0000313" key="2">
    <source>
        <dbReference type="EMBL" id="SMF64672.1"/>
    </source>
</evidence>
<proteinExistence type="predicted"/>
<keyword evidence="1" id="KW-1133">Transmembrane helix</keyword>
<sequence length="134" mass="14934">MSTFSTPHRSSFRRASMEHGFPSGAPWMIKNPRTESVRERRCTAIDKSVARASIAKFGAPVAVAITSFATAVYMTLAYIAPDQRDKERLRALNQEYNTVQMQAIDWTSARLTNHAVLDFGTKTAEKGLPTEKVL</sequence>
<dbReference type="RefSeq" id="WP_132323411.1">
    <property type="nucleotide sequence ID" value="NZ_FWZT01000022.1"/>
</dbReference>
<evidence type="ECO:0000313" key="3">
    <source>
        <dbReference type="Proteomes" id="UP000192907"/>
    </source>
</evidence>
<dbReference type="EMBL" id="FWZT01000022">
    <property type="protein sequence ID" value="SMF64672.1"/>
    <property type="molecule type" value="Genomic_DNA"/>
</dbReference>
<gene>
    <name evidence="2" type="ORF">SAMN06296036_12267</name>
</gene>
<reference evidence="3" key="1">
    <citation type="submission" date="2017-04" db="EMBL/GenBank/DDBJ databases">
        <authorList>
            <person name="Varghese N."/>
            <person name="Submissions S."/>
        </authorList>
    </citation>
    <scope>NUCLEOTIDE SEQUENCE [LARGE SCALE GENOMIC DNA]</scope>
    <source>
        <strain evidence="3">RKEM611</strain>
    </source>
</reference>
<dbReference type="STRING" id="1513793.SAMN06296036_12267"/>
<feature type="transmembrane region" description="Helical" evidence="1">
    <location>
        <begin position="57"/>
        <end position="80"/>
    </location>
</feature>